<evidence type="ECO:0000313" key="4">
    <source>
        <dbReference type="EMBL" id="RPF28225.1"/>
    </source>
</evidence>
<protein>
    <submittedName>
        <fullName evidence="4">Putative membrane protein</fullName>
    </submittedName>
</protein>
<evidence type="ECO:0000256" key="1">
    <source>
        <dbReference type="SAM" id="MobiDB-lite"/>
    </source>
</evidence>
<dbReference type="RefSeq" id="WP_123918309.1">
    <property type="nucleotide sequence ID" value="NZ_RKRA01000001.1"/>
</dbReference>
<keyword evidence="2" id="KW-0472">Membrane</keyword>
<keyword evidence="2" id="KW-1133">Transmembrane helix</keyword>
<gene>
    <name evidence="4" type="ORF">EDD32_2741</name>
</gene>
<dbReference type="OrthoDB" id="3748887at2"/>
<dbReference type="AlphaFoldDB" id="A0A3N5A4D9"/>
<dbReference type="EMBL" id="RKRA01000001">
    <property type="protein sequence ID" value="RPF28225.1"/>
    <property type="molecule type" value="Genomic_DNA"/>
</dbReference>
<comment type="caution">
    <text evidence="4">The sequence shown here is derived from an EMBL/GenBank/DDBJ whole genome shotgun (WGS) entry which is preliminary data.</text>
</comment>
<evidence type="ECO:0000256" key="2">
    <source>
        <dbReference type="SAM" id="Phobius"/>
    </source>
</evidence>
<proteinExistence type="predicted"/>
<evidence type="ECO:0000313" key="5">
    <source>
        <dbReference type="Proteomes" id="UP000280726"/>
    </source>
</evidence>
<keyword evidence="2" id="KW-0812">Transmembrane</keyword>
<sequence>MMWNEYGMGTGLGGLVVVLLVGGVLLLVGGVLRRGRSGRTPDRVGQGGRGVAPGPSAPSTEQILAERYARGEIDAREYEERVRQLRGR</sequence>
<feature type="domain" description="SHOCT" evidence="3">
    <location>
        <begin position="61"/>
        <end position="85"/>
    </location>
</feature>
<accession>A0A3N5A4D9</accession>
<dbReference type="Pfam" id="PF09851">
    <property type="entry name" value="SHOCT"/>
    <property type="match status" value="1"/>
</dbReference>
<organism evidence="4 5">
    <name type="scientific">Georgenia muralis</name>
    <dbReference type="NCBI Taxonomy" id="154117"/>
    <lineage>
        <taxon>Bacteria</taxon>
        <taxon>Bacillati</taxon>
        <taxon>Actinomycetota</taxon>
        <taxon>Actinomycetes</taxon>
        <taxon>Micrococcales</taxon>
        <taxon>Bogoriellaceae</taxon>
        <taxon>Georgenia</taxon>
    </lineage>
</organism>
<dbReference type="Proteomes" id="UP000280726">
    <property type="component" value="Unassembled WGS sequence"/>
</dbReference>
<feature type="transmembrane region" description="Helical" evidence="2">
    <location>
        <begin position="12"/>
        <end position="32"/>
    </location>
</feature>
<name>A0A3N5A4D9_9MICO</name>
<keyword evidence="5" id="KW-1185">Reference proteome</keyword>
<dbReference type="InterPro" id="IPR018649">
    <property type="entry name" value="SHOCT"/>
</dbReference>
<evidence type="ECO:0000259" key="3">
    <source>
        <dbReference type="Pfam" id="PF09851"/>
    </source>
</evidence>
<feature type="region of interest" description="Disordered" evidence="1">
    <location>
        <begin position="36"/>
        <end position="60"/>
    </location>
</feature>
<reference evidence="4 5" key="1">
    <citation type="submission" date="2018-11" db="EMBL/GenBank/DDBJ databases">
        <title>Sequencing the genomes of 1000 actinobacteria strains.</title>
        <authorList>
            <person name="Klenk H.-P."/>
        </authorList>
    </citation>
    <scope>NUCLEOTIDE SEQUENCE [LARGE SCALE GENOMIC DNA]</scope>
    <source>
        <strain evidence="4 5">DSM 14418</strain>
    </source>
</reference>